<dbReference type="OrthoDB" id="8256189at2"/>
<evidence type="ECO:0000256" key="1">
    <source>
        <dbReference type="SAM" id="MobiDB-lite"/>
    </source>
</evidence>
<evidence type="ECO:0000313" key="4">
    <source>
        <dbReference type="Proteomes" id="UP000183208"/>
    </source>
</evidence>
<keyword evidence="2" id="KW-1133">Transmembrane helix</keyword>
<evidence type="ECO:0000256" key="2">
    <source>
        <dbReference type="SAM" id="Phobius"/>
    </source>
</evidence>
<protein>
    <submittedName>
        <fullName evidence="3">Uncharacterized protein</fullName>
    </submittedName>
</protein>
<keyword evidence="2" id="KW-0472">Membrane</keyword>
<feature type="compositionally biased region" description="Low complexity" evidence="1">
    <location>
        <begin position="167"/>
        <end position="178"/>
    </location>
</feature>
<feature type="region of interest" description="Disordered" evidence="1">
    <location>
        <begin position="436"/>
        <end position="490"/>
    </location>
</feature>
<proteinExistence type="predicted"/>
<feature type="compositionally biased region" description="Basic and acidic residues" evidence="1">
    <location>
        <begin position="189"/>
        <end position="273"/>
    </location>
</feature>
<sequence length="490" mass="50861">MARDSDHRAGDFETDNTGGLLSGLLAEEDDLDRRALWRIGSWGVGAVAAVVVAVMANQSSLGLKREQMAAVELTRQAQQIQLTARENQSETRRLASAVDTLNGDRDRLYSRVTSLEQGLDSVTGSFIRQLPPNAAASGPALATTEPPAALAPAPVLAPVTTAAAATDKPATKATAPEPSLATISSVAKDAPKTESGKAEKTESAKSDAAKSDVARLESAKTEPARTDASRVDAAKADVAKADIAKVDVAKPDATKPDVAKTDPARTDPGKPEAAKTPAATPATPLVAAKSFMAPPDPSATKLIEPNKPISPVTASPIPEVVASAPVSDEEADDATAPKVALQRTEFGVDLGTANSVSGLRALWRGLLKSRSNAPLQALRPVIMIKERTNGLGMQLHLVAGPLNDAGAAAKICAVMTENERSCETTVFDGQRLSFRDDVTPAPAAPAKPASRKRGTSSKRAAVVVEEPKKPETTSSISSSISSMFGRKSAQ</sequence>
<name>A0A1H5J0Z3_9BRAD</name>
<gene>
    <name evidence="3" type="ORF">SAMN05444171_7564</name>
</gene>
<feature type="region of interest" description="Disordered" evidence="1">
    <location>
        <begin position="167"/>
        <end position="280"/>
    </location>
</feature>
<feature type="transmembrane region" description="Helical" evidence="2">
    <location>
        <begin position="35"/>
        <end position="56"/>
    </location>
</feature>
<evidence type="ECO:0000313" key="3">
    <source>
        <dbReference type="EMBL" id="SEE45751.1"/>
    </source>
</evidence>
<organism evidence="3 4">
    <name type="scientific">Bradyrhizobium lablabi</name>
    <dbReference type="NCBI Taxonomy" id="722472"/>
    <lineage>
        <taxon>Bacteria</taxon>
        <taxon>Pseudomonadati</taxon>
        <taxon>Pseudomonadota</taxon>
        <taxon>Alphaproteobacteria</taxon>
        <taxon>Hyphomicrobiales</taxon>
        <taxon>Nitrobacteraceae</taxon>
        <taxon>Bradyrhizobium</taxon>
    </lineage>
</organism>
<keyword evidence="2" id="KW-0812">Transmembrane</keyword>
<reference evidence="3 4" key="1">
    <citation type="submission" date="2016-10" db="EMBL/GenBank/DDBJ databases">
        <authorList>
            <person name="de Groot N.N."/>
        </authorList>
    </citation>
    <scope>NUCLEOTIDE SEQUENCE [LARGE SCALE GENOMIC DNA]</scope>
    <source>
        <strain evidence="3 4">GAS522</strain>
    </source>
</reference>
<dbReference type="AlphaFoldDB" id="A0A1H5J0Z3"/>
<dbReference type="Proteomes" id="UP000183208">
    <property type="component" value="Unassembled WGS sequence"/>
</dbReference>
<dbReference type="RefSeq" id="WP_074829925.1">
    <property type="nucleotide sequence ID" value="NZ_FNTI01000001.1"/>
</dbReference>
<dbReference type="EMBL" id="FNTI01000001">
    <property type="protein sequence ID" value="SEE45751.1"/>
    <property type="molecule type" value="Genomic_DNA"/>
</dbReference>
<accession>A0A1H5J0Z3</accession>